<feature type="compositionally biased region" description="Polar residues" evidence="1">
    <location>
        <begin position="251"/>
        <end position="262"/>
    </location>
</feature>
<comment type="caution">
    <text evidence="3">The sequence shown here is derived from an EMBL/GenBank/DDBJ whole genome shotgun (WGS) entry which is preliminary data.</text>
</comment>
<gene>
    <name evidence="3" type="ORF">CP911_27860</name>
    <name evidence="2" type="ORF">H8L09_27005</name>
</gene>
<reference evidence="3 4" key="1">
    <citation type="submission" date="2017-09" db="EMBL/GenBank/DDBJ databases">
        <title>Mdr eskape-Ghana.</title>
        <authorList>
            <person name="Agyepong N."/>
            <person name="Janice J."/>
            <person name="Samuelsen O."/>
            <person name="Owusu-Ofori A."/>
            <person name="Sundsfjord A."/>
            <person name="Essack S."/>
            <person name="Pedersen T."/>
        </authorList>
    </citation>
    <scope>NUCLEOTIDE SEQUENCE [LARGE SCALE GENOMIC DNA]</scope>
    <source>
        <strain evidence="3 4">46</strain>
    </source>
</reference>
<dbReference type="EMBL" id="JACNQW010000038">
    <property type="protein sequence ID" value="MBC5048989.1"/>
    <property type="molecule type" value="Genomic_DNA"/>
</dbReference>
<reference evidence="2" key="2">
    <citation type="submission" date="2020-08" db="EMBL/GenBank/DDBJ databases">
        <title>Genomic evolution and epidemiology of Klebsiella pneumoniae from a major hospital in Beijing, China, over a fifteen-year period: dissemination of known and novel high-risk clones.</title>
        <authorList>
            <person name="Palmieri M."/>
        </authorList>
    </citation>
    <scope>NUCLEOTIDE SEQUENCE</scope>
    <source>
        <strain evidence="2">K7050</strain>
    </source>
</reference>
<dbReference type="AlphaFoldDB" id="A0A2A5MBS5"/>
<evidence type="ECO:0000313" key="4">
    <source>
        <dbReference type="Proteomes" id="UP000217648"/>
    </source>
</evidence>
<organism evidence="3 4">
    <name type="scientific">Klebsiella quasipneumoniae</name>
    <dbReference type="NCBI Taxonomy" id="1463165"/>
    <lineage>
        <taxon>Bacteria</taxon>
        <taxon>Pseudomonadati</taxon>
        <taxon>Pseudomonadota</taxon>
        <taxon>Gammaproteobacteria</taxon>
        <taxon>Enterobacterales</taxon>
        <taxon>Enterobacteriaceae</taxon>
        <taxon>Klebsiella/Raoultella group</taxon>
        <taxon>Klebsiella</taxon>
        <taxon>Klebsiella pneumoniae complex</taxon>
    </lineage>
</organism>
<proteinExistence type="predicted"/>
<dbReference type="EMBL" id="NXHG01000041">
    <property type="protein sequence ID" value="PCM58371.1"/>
    <property type="molecule type" value="Genomic_DNA"/>
</dbReference>
<evidence type="ECO:0000313" key="2">
    <source>
        <dbReference type="EMBL" id="MBC5048989.1"/>
    </source>
</evidence>
<dbReference type="RefSeq" id="WP_032731957.1">
    <property type="nucleotide sequence ID" value="NZ_BPVC01000407.1"/>
</dbReference>
<sequence length="262" mass="29416">MAGNASPKTEPRNQRNAVNNLPLGMVISKLKPLSSDFYTHFHEKNRACLRQFNAISNAIYNIFRLVEGDQATSTKVQKWLSGVYDELSGNVNTLNEQIDKNVARLLLDDSSYEGFDYGIFEIRWNHPLFYKLLDIIQTANVLTRQAHQLWLCGQISQQVHDRIILQLLSSLQVAMDKITKILNVENRVNGKYDILPFIQSIKRFKSVELYIASLEPKALAQSGYIDISADTGSEQTLKPEEVAGSGKPSDKTQSSATPVSAQ</sequence>
<protein>
    <recommendedName>
        <fullName evidence="5">DUF1845 domain-containing protein</fullName>
    </recommendedName>
</protein>
<accession>A0A2A5MBS5</accession>
<evidence type="ECO:0008006" key="5">
    <source>
        <dbReference type="Google" id="ProtNLM"/>
    </source>
</evidence>
<dbReference type="Proteomes" id="UP000217648">
    <property type="component" value="Unassembled WGS sequence"/>
</dbReference>
<feature type="region of interest" description="Disordered" evidence="1">
    <location>
        <begin position="231"/>
        <end position="262"/>
    </location>
</feature>
<evidence type="ECO:0000256" key="1">
    <source>
        <dbReference type="SAM" id="MobiDB-lite"/>
    </source>
</evidence>
<name>A0A2A5MBS5_9ENTR</name>
<dbReference type="Proteomes" id="UP000646540">
    <property type="component" value="Unassembled WGS sequence"/>
</dbReference>
<evidence type="ECO:0000313" key="3">
    <source>
        <dbReference type="EMBL" id="PCM58371.1"/>
    </source>
</evidence>